<feature type="domain" description="Pyruvate carboxyltransferase" evidence="4">
    <location>
        <begin position="7"/>
        <end position="274"/>
    </location>
</feature>
<dbReference type="SUPFAM" id="SSF51569">
    <property type="entry name" value="Aldolase"/>
    <property type="match status" value="1"/>
</dbReference>
<keyword evidence="2" id="KW-0479">Metal-binding</keyword>
<reference evidence="5 6" key="1">
    <citation type="submission" date="2020-04" db="EMBL/GenBank/DDBJ databases">
        <title>Genome-Wide Identification of 5-Methylcytosine Sites in Bacterial Genomes By High-Throughput Sequencing of MspJI Restriction Fragments.</title>
        <authorList>
            <person name="Wu V."/>
        </authorList>
    </citation>
    <scope>NUCLEOTIDE SEQUENCE [LARGE SCALE GENOMIC DNA]</scope>
    <source>
        <strain evidence="5 6">S2</strain>
    </source>
</reference>
<dbReference type="CDD" id="cd07938">
    <property type="entry name" value="DRE_TIM_HMGL"/>
    <property type="match status" value="1"/>
</dbReference>
<name>A0A6H1P2L4_PRIMG</name>
<dbReference type="Gene3D" id="3.20.20.70">
    <property type="entry name" value="Aldolase class I"/>
    <property type="match status" value="1"/>
</dbReference>
<sequence>MKWPEGVTIKEVGPRDGLQNEKAFISTEDKIAWINQLSDSGLKHLEITSFVNPKWIPALSDAVAVATGITKAPGVTYTALVPNLQGLERAFKANIDEVAVFMSASETHNLKNINKTIGETFPVLRDLIRETISAGKLSRGYVSTVFGCPYEGDVDIDAVIRVSETLFEMGIAELSLGDTIGVANPKQVQKVLEVLLKRFPADKLAMHFHDTRGTALANILVSLEMGITIFDSSLGGLGGCPYAPGASGNVATDDLLYMLHGMGIYTGADQQKLLHASKFIQEKLGRPLPSKSFQAASSKLGGKLGNAL</sequence>
<dbReference type="PROSITE" id="PS50991">
    <property type="entry name" value="PYR_CT"/>
    <property type="match status" value="1"/>
</dbReference>
<dbReference type="Pfam" id="PF00682">
    <property type="entry name" value="HMGL-like"/>
    <property type="match status" value="1"/>
</dbReference>
<dbReference type="InterPro" id="IPR013785">
    <property type="entry name" value="Aldolase_TIM"/>
</dbReference>
<evidence type="ECO:0000256" key="2">
    <source>
        <dbReference type="ARBA" id="ARBA00022723"/>
    </source>
</evidence>
<comment type="similarity">
    <text evidence="1">Belongs to the HMG-CoA lyase family.</text>
</comment>
<gene>
    <name evidence="5" type="ORF">HFZ78_14505</name>
</gene>
<dbReference type="EMBL" id="CP051128">
    <property type="protein sequence ID" value="QIZ07786.1"/>
    <property type="molecule type" value="Genomic_DNA"/>
</dbReference>
<dbReference type="GO" id="GO:0046872">
    <property type="term" value="F:metal ion binding"/>
    <property type="evidence" value="ECO:0007669"/>
    <property type="project" value="UniProtKB-KW"/>
</dbReference>
<protein>
    <submittedName>
        <fullName evidence="5">Hydroxymethylglutaryl-CoA lyase</fullName>
    </submittedName>
</protein>
<evidence type="ECO:0000256" key="1">
    <source>
        <dbReference type="ARBA" id="ARBA00009405"/>
    </source>
</evidence>
<dbReference type="PANTHER" id="PTHR42738:SF7">
    <property type="entry name" value="HYDROXYMETHYLGLUTARYL-COA LYASE"/>
    <property type="match status" value="1"/>
</dbReference>
<dbReference type="PANTHER" id="PTHR42738">
    <property type="entry name" value="HYDROXYMETHYLGLUTARYL-COA LYASE"/>
    <property type="match status" value="1"/>
</dbReference>
<organism evidence="5 6">
    <name type="scientific">Priestia megaterium</name>
    <name type="common">Bacillus megaterium</name>
    <dbReference type="NCBI Taxonomy" id="1404"/>
    <lineage>
        <taxon>Bacteria</taxon>
        <taxon>Bacillati</taxon>
        <taxon>Bacillota</taxon>
        <taxon>Bacilli</taxon>
        <taxon>Bacillales</taxon>
        <taxon>Bacillaceae</taxon>
        <taxon>Priestia</taxon>
    </lineage>
</organism>
<evidence type="ECO:0000313" key="6">
    <source>
        <dbReference type="Proteomes" id="UP000501868"/>
    </source>
</evidence>
<reference evidence="5 6" key="2">
    <citation type="submission" date="2020-04" db="EMBL/GenBank/DDBJ databases">
        <authorList>
            <person name="Fomenkov A."/>
            <person name="Anton B.P."/>
            <person name="Roberts R.J."/>
        </authorList>
    </citation>
    <scope>NUCLEOTIDE SEQUENCE [LARGE SCALE GENOMIC DNA]</scope>
    <source>
        <strain evidence="5 6">S2</strain>
    </source>
</reference>
<dbReference type="GO" id="GO:0006552">
    <property type="term" value="P:L-leucine catabolic process"/>
    <property type="evidence" value="ECO:0007669"/>
    <property type="project" value="TreeGrafter"/>
</dbReference>
<dbReference type="NCBIfam" id="NF004283">
    <property type="entry name" value="PRK05692.1"/>
    <property type="match status" value="1"/>
</dbReference>
<dbReference type="InterPro" id="IPR000891">
    <property type="entry name" value="PYR_CT"/>
</dbReference>
<accession>A0A6H1P2L4</accession>
<dbReference type="GO" id="GO:0004419">
    <property type="term" value="F:hydroxymethylglutaryl-CoA lyase activity"/>
    <property type="evidence" value="ECO:0007669"/>
    <property type="project" value="TreeGrafter"/>
</dbReference>
<dbReference type="AlphaFoldDB" id="A0A6H1P2L4"/>
<evidence type="ECO:0000256" key="3">
    <source>
        <dbReference type="ARBA" id="ARBA00023239"/>
    </source>
</evidence>
<keyword evidence="3 5" id="KW-0456">Lyase</keyword>
<dbReference type="InterPro" id="IPR043594">
    <property type="entry name" value="HMGL"/>
</dbReference>
<dbReference type="GO" id="GO:0046951">
    <property type="term" value="P:ketone body biosynthetic process"/>
    <property type="evidence" value="ECO:0007669"/>
    <property type="project" value="TreeGrafter"/>
</dbReference>
<proteinExistence type="inferred from homology"/>
<evidence type="ECO:0000313" key="5">
    <source>
        <dbReference type="EMBL" id="QIZ07786.1"/>
    </source>
</evidence>
<evidence type="ECO:0000259" key="4">
    <source>
        <dbReference type="PROSITE" id="PS50991"/>
    </source>
</evidence>
<dbReference type="FunFam" id="3.20.20.70:FF:000071">
    <property type="entry name" value="Hydroxymethylglutaryl-CoA lyase"/>
    <property type="match status" value="1"/>
</dbReference>
<dbReference type="Proteomes" id="UP000501868">
    <property type="component" value="Chromosome"/>
</dbReference>